<proteinExistence type="predicted"/>
<dbReference type="InterPro" id="IPR016541">
    <property type="entry name" value="UCP008505"/>
</dbReference>
<reference evidence="1 2" key="1">
    <citation type="submission" date="2020-08" db="EMBL/GenBank/DDBJ databases">
        <title>Novel species isolated from subtropical streams in China.</title>
        <authorList>
            <person name="Lu H."/>
        </authorList>
    </citation>
    <scope>NUCLEOTIDE SEQUENCE [LARGE SCALE GENOMIC DNA]</scope>
    <source>
        <strain evidence="1 2">NL8W</strain>
    </source>
</reference>
<dbReference type="EMBL" id="JACOFX010000002">
    <property type="protein sequence ID" value="MBC3907312.1"/>
    <property type="molecule type" value="Genomic_DNA"/>
</dbReference>
<evidence type="ECO:0000313" key="1">
    <source>
        <dbReference type="EMBL" id="MBC3907312.1"/>
    </source>
</evidence>
<evidence type="ECO:0000313" key="2">
    <source>
        <dbReference type="Proteomes" id="UP000646911"/>
    </source>
</evidence>
<gene>
    <name evidence="1" type="ORF">H8L47_07035</name>
</gene>
<dbReference type="RefSeq" id="WP_186952700.1">
    <property type="nucleotide sequence ID" value="NZ_JACOFX010000002.1"/>
</dbReference>
<dbReference type="Pfam" id="PF14367">
    <property type="entry name" value="DUF4411"/>
    <property type="match status" value="1"/>
</dbReference>
<protein>
    <submittedName>
        <fullName evidence="1">DUF4411 family protein</fullName>
    </submittedName>
</protein>
<keyword evidence="2" id="KW-1185">Reference proteome</keyword>
<name>A0ABR6Z6A5_9BURK</name>
<comment type="caution">
    <text evidence="1">The sequence shown here is derived from an EMBL/GenBank/DDBJ whole genome shotgun (WGS) entry which is preliminary data.</text>
</comment>
<sequence>MQKTPIRFLLDSDVLISAKNLHYNPKFCGVFWSWINEAHNAGSLFSVDKVKNELLSGGDKDVLYEWATRTNLSNFFLKTNQCAKQWGALSAWAHSPAKAFKEVAKAKFLDIESADAWLIAYAAEHKDCVIVTNEVSAPFSKSSIKLPDAAAHLGVKTTTIFDLLCRHSGSNFIFSP</sequence>
<organism evidence="1 2">
    <name type="scientific">Undibacterium umbellatum</name>
    <dbReference type="NCBI Taxonomy" id="2762300"/>
    <lineage>
        <taxon>Bacteria</taxon>
        <taxon>Pseudomonadati</taxon>
        <taxon>Pseudomonadota</taxon>
        <taxon>Betaproteobacteria</taxon>
        <taxon>Burkholderiales</taxon>
        <taxon>Oxalobacteraceae</taxon>
        <taxon>Undibacterium</taxon>
    </lineage>
</organism>
<accession>A0ABR6Z6A5</accession>
<dbReference type="Proteomes" id="UP000646911">
    <property type="component" value="Unassembled WGS sequence"/>
</dbReference>